<feature type="compositionally biased region" description="Basic and acidic residues" evidence="1">
    <location>
        <begin position="112"/>
        <end position="123"/>
    </location>
</feature>
<dbReference type="OrthoDB" id="3545168at2759"/>
<feature type="region of interest" description="Disordered" evidence="1">
    <location>
        <begin position="361"/>
        <end position="480"/>
    </location>
</feature>
<sequence length="525" mass="56922">MGRGMEDPTASGPRFAANYESKELPQIPRKNPQRSQIWHDQTRARATANDIPPYSPRTVGRRVGSNLDPVSYGPPRSPTQPLSSPSFQRPLSPTPPMTTSSQKILQLTGFDPRFESALPKEHQQIPTPPQSPLRRVSSSSSGSVYSQDEVGFQPEETGAPKIPSPDFVQSSNDEGERLPSSIYNMSKHSSRSSNTRDVAKNKMVASQAGVTQPALAHEQEELQRPTVQAGESTHSTEILALPEILAQENLRCSSGQRGVAAGVHTSSHTLVDTGPTIHVPKNPNPLALPLKSSLRTEGRERAKPQNIKVASPKKASFFRSARDSLEWGIYDLSTKGDPSDSKPSATPVSPMFTMESDHVALSPPLGSLPSPKTARRIFGSGRHPLKSPFPFSRSPSGASGFSSNMAPAEEEHGEAADTVPSPSTSRSFTRQLSNTIKHLSPTSPTHKSKAYPPSSEKLVITNSERRPEGPATPATPKNGFMESVVGKVKKSVVGVSREEKRRESLRRRIVVVGITDQSPGMQRSW</sequence>
<dbReference type="EMBL" id="MZNU01000401">
    <property type="protein sequence ID" value="OWO98339.1"/>
    <property type="molecule type" value="Genomic_DNA"/>
</dbReference>
<proteinExistence type="predicted"/>
<dbReference type="Proteomes" id="UP000242519">
    <property type="component" value="Unassembled WGS sequence"/>
</dbReference>
<feature type="compositionally biased region" description="Low complexity" evidence="1">
    <location>
        <begin position="136"/>
        <end position="146"/>
    </location>
</feature>
<feature type="region of interest" description="Disordered" evidence="1">
    <location>
        <begin position="1"/>
        <end position="234"/>
    </location>
</feature>
<protein>
    <submittedName>
        <fullName evidence="2">Uncharacterized protein</fullName>
    </submittedName>
</protein>
<feature type="compositionally biased region" description="Polar residues" evidence="1">
    <location>
        <begin position="79"/>
        <end position="91"/>
    </location>
</feature>
<feature type="compositionally biased region" description="Polar residues" evidence="1">
    <location>
        <begin position="225"/>
        <end position="234"/>
    </location>
</feature>
<name>A0A218YT32_9HELO</name>
<dbReference type="InParanoid" id="A0A218YT32"/>
<feature type="compositionally biased region" description="Polar residues" evidence="1">
    <location>
        <begin position="181"/>
        <end position="196"/>
    </location>
</feature>
<accession>A0A218YT32</accession>
<dbReference type="AlphaFoldDB" id="A0A218YT32"/>
<evidence type="ECO:0000313" key="2">
    <source>
        <dbReference type="EMBL" id="OWO98339.1"/>
    </source>
</evidence>
<feature type="compositionally biased region" description="Low complexity" evidence="1">
    <location>
        <begin position="388"/>
        <end position="403"/>
    </location>
</feature>
<gene>
    <name evidence="2" type="ORF">B2J93_2301</name>
</gene>
<evidence type="ECO:0000313" key="3">
    <source>
        <dbReference type="Proteomes" id="UP000242519"/>
    </source>
</evidence>
<comment type="caution">
    <text evidence="2">The sequence shown here is derived from an EMBL/GenBank/DDBJ whole genome shotgun (WGS) entry which is preliminary data.</text>
</comment>
<evidence type="ECO:0000256" key="1">
    <source>
        <dbReference type="SAM" id="MobiDB-lite"/>
    </source>
</evidence>
<keyword evidence="3" id="KW-1185">Reference proteome</keyword>
<feature type="compositionally biased region" description="Low complexity" evidence="1">
    <location>
        <begin position="361"/>
        <end position="371"/>
    </location>
</feature>
<reference evidence="2 3" key="1">
    <citation type="submission" date="2017-04" db="EMBL/GenBank/DDBJ databases">
        <title>Draft genome sequence of Marssonina coronaria NL1: causal agent of apple blotch.</title>
        <authorList>
            <person name="Cheng Q."/>
        </authorList>
    </citation>
    <scope>NUCLEOTIDE SEQUENCE [LARGE SCALE GENOMIC DNA]</scope>
    <source>
        <strain evidence="2 3">NL1</strain>
    </source>
</reference>
<organism evidence="2 3">
    <name type="scientific">Diplocarpon coronariae</name>
    <dbReference type="NCBI Taxonomy" id="2795749"/>
    <lineage>
        <taxon>Eukaryota</taxon>
        <taxon>Fungi</taxon>
        <taxon>Dikarya</taxon>
        <taxon>Ascomycota</taxon>
        <taxon>Pezizomycotina</taxon>
        <taxon>Leotiomycetes</taxon>
        <taxon>Helotiales</taxon>
        <taxon>Drepanopezizaceae</taxon>
        <taxon>Diplocarpon</taxon>
    </lineage>
</organism>
<feature type="compositionally biased region" description="Polar residues" evidence="1">
    <location>
        <begin position="420"/>
        <end position="445"/>
    </location>
</feature>